<gene>
    <name evidence="6" type="ORF">ACFYNQ_39490</name>
</gene>
<dbReference type="PANTHER" id="PTHR33204">
    <property type="entry name" value="TRANSCRIPTIONAL REGULATOR, MARR FAMILY"/>
    <property type="match status" value="1"/>
</dbReference>
<evidence type="ECO:0000259" key="5">
    <source>
        <dbReference type="PROSITE" id="PS51118"/>
    </source>
</evidence>
<evidence type="ECO:0000256" key="2">
    <source>
        <dbReference type="ARBA" id="ARBA00023125"/>
    </source>
</evidence>
<evidence type="ECO:0000313" key="7">
    <source>
        <dbReference type="Proteomes" id="UP001601303"/>
    </source>
</evidence>
<evidence type="ECO:0000256" key="4">
    <source>
        <dbReference type="SAM" id="MobiDB-lite"/>
    </source>
</evidence>
<keyword evidence="2" id="KW-0238">DNA-binding</keyword>
<evidence type="ECO:0000256" key="3">
    <source>
        <dbReference type="ARBA" id="ARBA00023163"/>
    </source>
</evidence>
<feature type="region of interest" description="Disordered" evidence="4">
    <location>
        <begin position="124"/>
        <end position="146"/>
    </location>
</feature>
<proteinExistence type="predicted"/>
<dbReference type="PANTHER" id="PTHR33204:SF37">
    <property type="entry name" value="HTH-TYPE TRANSCRIPTIONAL REGULATOR YODB"/>
    <property type="match status" value="1"/>
</dbReference>
<accession>A0ABW6MER0</accession>
<evidence type="ECO:0000313" key="6">
    <source>
        <dbReference type="EMBL" id="MFE9604615.1"/>
    </source>
</evidence>
<feature type="domain" description="HTH hxlR-type" evidence="5">
    <location>
        <begin position="24"/>
        <end position="122"/>
    </location>
</feature>
<dbReference type="Gene3D" id="1.10.10.10">
    <property type="entry name" value="Winged helix-like DNA-binding domain superfamily/Winged helix DNA-binding domain"/>
    <property type="match status" value="1"/>
</dbReference>
<keyword evidence="3" id="KW-0804">Transcription</keyword>
<dbReference type="Proteomes" id="UP001601303">
    <property type="component" value="Unassembled WGS sequence"/>
</dbReference>
<dbReference type="EMBL" id="JBIAHM010000017">
    <property type="protein sequence ID" value="MFE9604615.1"/>
    <property type="molecule type" value="Genomic_DNA"/>
</dbReference>
<dbReference type="PROSITE" id="PS51118">
    <property type="entry name" value="HTH_HXLR"/>
    <property type="match status" value="1"/>
</dbReference>
<evidence type="ECO:0000256" key="1">
    <source>
        <dbReference type="ARBA" id="ARBA00023015"/>
    </source>
</evidence>
<dbReference type="InterPro" id="IPR002577">
    <property type="entry name" value="HTH_HxlR"/>
</dbReference>
<comment type="caution">
    <text evidence="6">The sequence shown here is derived from an EMBL/GenBank/DDBJ whole genome shotgun (WGS) entry which is preliminary data.</text>
</comment>
<protein>
    <submittedName>
        <fullName evidence="6">Winged helix-turn-helix transcriptional regulator</fullName>
    </submittedName>
</protein>
<organism evidence="6 7">
    <name type="scientific">Streptomyces hokutonensis</name>
    <dbReference type="NCBI Taxonomy" id="1306990"/>
    <lineage>
        <taxon>Bacteria</taxon>
        <taxon>Bacillati</taxon>
        <taxon>Actinomycetota</taxon>
        <taxon>Actinomycetes</taxon>
        <taxon>Kitasatosporales</taxon>
        <taxon>Streptomycetaceae</taxon>
        <taxon>Streptomyces</taxon>
    </lineage>
</organism>
<dbReference type="SUPFAM" id="SSF46785">
    <property type="entry name" value="Winged helix' DNA-binding domain"/>
    <property type="match status" value="1"/>
</dbReference>
<dbReference type="InterPro" id="IPR036388">
    <property type="entry name" value="WH-like_DNA-bd_sf"/>
</dbReference>
<dbReference type="RefSeq" id="WP_388113548.1">
    <property type="nucleotide sequence ID" value="NZ_JBIAHM010000017.1"/>
</dbReference>
<name>A0ABW6MER0_9ACTN</name>
<keyword evidence="7" id="KW-1185">Reference proteome</keyword>
<keyword evidence="1" id="KW-0805">Transcription regulation</keyword>
<sequence length="146" mass="16138">MATMTAAQKREQARVEYDAFIRSCPTNQLLDRISDKWVSLVVAALAPGPMRYSDLARKIAGVSPKMLTQTLRSLERDGILSRTVTPSVPVRVDYELTPLGASLSMLLLAVKNWAETHIEEVHEARGRYDGDDGTPSQASRPLKDLS</sequence>
<dbReference type="Pfam" id="PF01638">
    <property type="entry name" value="HxlR"/>
    <property type="match status" value="1"/>
</dbReference>
<reference evidence="6 7" key="1">
    <citation type="submission" date="2024-10" db="EMBL/GenBank/DDBJ databases">
        <title>The Natural Products Discovery Center: Release of the First 8490 Sequenced Strains for Exploring Actinobacteria Biosynthetic Diversity.</title>
        <authorList>
            <person name="Kalkreuter E."/>
            <person name="Kautsar S.A."/>
            <person name="Yang D."/>
            <person name="Bader C.D."/>
            <person name="Teijaro C.N."/>
            <person name="Fluegel L."/>
            <person name="Davis C.M."/>
            <person name="Simpson J.R."/>
            <person name="Lauterbach L."/>
            <person name="Steele A.D."/>
            <person name="Gui C."/>
            <person name="Meng S."/>
            <person name="Li G."/>
            <person name="Viehrig K."/>
            <person name="Ye F."/>
            <person name="Su P."/>
            <person name="Kiefer A.F."/>
            <person name="Nichols A."/>
            <person name="Cepeda A.J."/>
            <person name="Yan W."/>
            <person name="Fan B."/>
            <person name="Jiang Y."/>
            <person name="Adhikari A."/>
            <person name="Zheng C.-J."/>
            <person name="Schuster L."/>
            <person name="Cowan T.M."/>
            <person name="Smanski M.J."/>
            <person name="Chevrette M.G."/>
            <person name="De Carvalho L.P.S."/>
            <person name="Shen B."/>
        </authorList>
    </citation>
    <scope>NUCLEOTIDE SEQUENCE [LARGE SCALE GENOMIC DNA]</scope>
    <source>
        <strain evidence="6 7">NPDC006488</strain>
    </source>
</reference>
<dbReference type="InterPro" id="IPR036390">
    <property type="entry name" value="WH_DNA-bd_sf"/>
</dbReference>